<accession>A0A386PNL2</accession>
<dbReference type="Proteomes" id="UP000275571">
    <property type="component" value="Plasmid lp129"/>
</dbReference>
<keyword evidence="3" id="KW-1185">Reference proteome</keyword>
<evidence type="ECO:0000256" key="1">
    <source>
        <dbReference type="SAM" id="Coils"/>
    </source>
</evidence>
<geneLocation type="plasmid" evidence="2 3">
    <name>lp129</name>
</geneLocation>
<dbReference type="EMBL" id="CP028885">
    <property type="protein sequence ID" value="AYE36858.1"/>
    <property type="molecule type" value="Genomic_DNA"/>
</dbReference>
<name>A0A386PNL2_9SPIR</name>
<organism evidence="2 3">
    <name type="scientific">Borrelia turcica IST7</name>
    <dbReference type="NCBI Taxonomy" id="1104446"/>
    <lineage>
        <taxon>Bacteria</taxon>
        <taxon>Pseudomonadati</taxon>
        <taxon>Spirochaetota</taxon>
        <taxon>Spirochaetia</taxon>
        <taxon>Spirochaetales</taxon>
        <taxon>Borreliaceae</taxon>
        <taxon>Borrelia</taxon>
    </lineage>
</organism>
<proteinExistence type="predicted"/>
<evidence type="ECO:0000313" key="2">
    <source>
        <dbReference type="EMBL" id="AYE36858.1"/>
    </source>
</evidence>
<dbReference type="KEGG" id="btur:DB313_05005"/>
<sequence>MRMKKSYLITSVLLSFVSCDLSVLDKTKDVLSEMRGILETDAVKDVASGKARFTVVSETKTSTVGVSKTQGEAGFGNTAVDSSGTRVAGGADYASATGVSSVVEDETGKLTGMGFVEYDTYSARYAPEFGVSGSNSGGIQQVDYASGDTGVTYGGVSEVIEESYSGMSGSISGGSGAMTIEEDTNEDYQDYLDDLAAKEAEKKYNNHITTAKRHVQGIYTYTSRLKEGARVVELCETKSNDTMDLQNLRQNREIAKKKLAEYTKERLEKDLQGLLDQIVEGILHAQASDSDYYFDSYAITTLSELKKPLEALIKEVKSVAETNHEAYRKLISKRYLIEKISGAVPRLQWLLGGRDKYGE</sequence>
<dbReference type="RefSeq" id="WP_120104778.1">
    <property type="nucleotide sequence ID" value="NZ_CP028885.1"/>
</dbReference>
<reference evidence="2 3" key="1">
    <citation type="journal article" date="2018" name="Infect. Genet. Evol.">
        <title>Genome-wide analysis of Borrelia turcica and 'Candidatus Borrelia tachyglossi' shows relapsing fever-like genomes with unique genomic links to Lyme disease Borrelia.</title>
        <authorList>
            <person name="Gofton A.W."/>
            <person name="Margos G."/>
            <person name="Fingerle V."/>
            <person name="Hepner S."/>
            <person name="Loh S.M."/>
            <person name="Ryan U."/>
            <person name="Irwin P."/>
            <person name="Oskam C.L."/>
        </authorList>
    </citation>
    <scope>NUCLEOTIDE SEQUENCE [LARGE SCALE GENOMIC DNA]</scope>
    <source>
        <strain evidence="2 3">IST7</strain>
        <plasmid evidence="2">lp129</plasmid>
    </source>
</reference>
<dbReference type="CDD" id="cd22788">
    <property type="entry name" value="BBK32_C"/>
    <property type="match status" value="1"/>
</dbReference>
<dbReference type="PROSITE" id="PS51257">
    <property type="entry name" value="PROKAR_LIPOPROTEIN"/>
    <property type="match status" value="1"/>
</dbReference>
<dbReference type="OrthoDB" id="351354at2"/>
<protein>
    <submittedName>
        <fullName evidence="2">Uncharacterized protein</fullName>
    </submittedName>
</protein>
<keyword evidence="1" id="KW-0175">Coiled coil</keyword>
<keyword evidence="2" id="KW-0614">Plasmid</keyword>
<feature type="coiled-coil region" evidence="1">
    <location>
        <begin position="245"/>
        <end position="277"/>
    </location>
</feature>
<dbReference type="AlphaFoldDB" id="A0A386PNL2"/>
<gene>
    <name evidence="2" type="ORF">DB313_05005</name>
</gene>
<evidence type="ECO:0000313" key="3">
    <source>
        <dbReference type="Proteomes" id="UP000275571"/>
    </source>
</evidence>